<feature type="chain" id="PRO_5047202993" description="Serine protease" evidence="1">
    <location>
        <begin position="32"/>
        <end position="265"/>
    </location>
</feature>
<dbReference type="Proteomes" id="UP000622638">
    <property type="component" value="Unassembled WGS sequence"/>
</dbReference>
<evidence type="ECO:0008006" key="4">
    <source>
        <dbReference type="Google" id="ProtNLM"/>
    </source>
</evidence>
<evidence type="ECO:0000256" key="1">
    <source>
        <dbReference type="SAM" id="SignalP"/>
    </source>
</evidence>
<name>A0ABQ1L6K7_9BURK</name>
<dbReference type="PANTHER" id="PTHR43019">
    <property type="entry name" value="SERINE ENDOPROTEASE DEGS"/>
    <property type="match status" value="1"/>
</dbReference>
<dbReference type="RefSeq" id="WP_229417804.1">
    <property type="nucleotide sequence ID" value="NZ_BMKG01000022.1"/>
</dbReference>
<keyword evidence="3" id="KW-1185">Reference proteome</keyword>
<dbReference type="SUPFAM" id="SSF50494">
    <property type="entry name" value="Trypsin-like serine proteases"/>
    <property type="match status" value="1"/>
</dbReference>
<organism evidence="2 3">
    <name type="scientific">Pseudoduganella buxea</name>
    <dbReference type="NCBI Taxonomy" id="1949069"/>
    <lineage>
        <taxon>Bacteria</taxon>
        <taxon>Pseudomonadati</taxon>
        <taxon>Pseudomonadota</taxon>
        <taxon>Betaproteobacteria</taxon>
        <taxon>Burkholderiales</taxon>
        <taxon>Oxalobacteraceae</taxon>
        <taxon>Telluria group</taxon>
        <taxon>Pseudoduganella</taxon>
    </lineage>
</organism>
<proteinExistence type="predicted"/>
<dbReference type="InterPro" id="IPR043504">
    <property type="entry name" value="Peptidase_S1_PA_chymotrypsin"/>
</dbReference>
<gene>
    <name evidence="2" type="ORF">GCM10011572_42880</name>
</gene>
<feature type="signal peptide" evidence="1">
    <location>
        <begin position="1"/>
        <end position="31"/>
    </location>
</feature>
<protein>
    <recommendedName>
        <fullName evidence="4">Serine protease</fullName>
    </recommendedName>
</protein>
<evidence type="ECO:0000313" key="3">
    <source>
        <dbReference type="Proteomes" id="UP000622638"/>
    </source>
</evidence>
<dbReference type="InterPro" id="IPR009003">
    <property type="entry name" value="Peptidase_S1_PA"/>
</dbReference>
<dbReference type="PANTHER" id="PTHR43019:SF23">
    <property type="entry name" value="PROTEASE DO-LIKE 5, CHLOROPLASTIC"/>
    <property type="match status" value="1"/>
</dbReference>
<dbReference type="Pfam" id="PF13365">
    <property type="entry name" value="Trypsin_2"/>
    <property type="match status" value="1"/>
</dbReference>
<evidence type="ECO:0000313" key="2">
    <source>
        <dbReference type="EMBL" id="GGC16982.1"/>
    </source>
</evidence>
<accession>A0ABQ1L6K7</accession>
<comment type="caution">
    <text evidence="2">The sequence shown here is derived from an EMBL/GenBank/DDBJ whole genome shotgun (WGS) entry which is preliminary data.</text>
</comment>
<keyword evidence="1" id="KW-0732">Signal</keyword>
<dbReference type="EMBL" id="BMKG01000022">
    <property type="protein sequence ID" value="GGC16982.1"/>
    <property type="molecule type" value="Genomic_DNA"/>
</dbReference>
<sequence length="265" mass="26981">MSIRATRLSCLVPALAMAAVLAVWPVSPVHADALTAIVPAIKPAIVGIGTMLPTRAPPVVFIATGFVVGDGLSVISNAHAVAAPLAVERGELLGIVTGSGSQLQFRTATIAGIDREHDLVHLRLTGTPLPALRLATEPPAEGSQLAFTGFPLGMSLGLVPATHRATLAAIAPVVLPAINSRALNARAVSQLKNPTFGIFQLDGTAYPGNSGSPLYEPATGNVVGVINMTALKGTREGAIATPSGISYAIPAQHVAELLRRGGAAK</sequence>
<dbReference type="Gene3D" id="2.40.10.10">
    <property type="entry name" value="Trypsin-like serine proteases"/>
    <property type="match status" value="2"/>
</dbReference>
<reference evidence="3" key="1">
    <citation type="journal article" date="2019" name="Int. J. Syst. Evol. Microbiol.">
        <title>The Global Catalogue of Microorganisms (GCM) 10K type strain sequencing project: providing services to taxonomists for standard genome sequencing and annotation.</title>
        <authorList>
            <consortium name="The Broad Institute Genomics Platform"/>
            <consortium name="The Broad Institute Genome Sequencing Center for Infectious Disease"/>
            <person name="Wu L."/>
            <person name="Ma J."/>
        </authorList>
    </citation>
    <scope>NUCLEOTIDE SEQUENCE [LARGE SCALE GENOMIC DNA]</scope>
    <source>
        <strain evidence="3">CGMCC 1.15931</strain>
    </source>
</reference>